<comment type="caution">
    <text evidence="3">The sequence shown here is derived from an EMBL/GenBank/DDBJ whole genome shotgun (WGS) entry which is preliminary data.</text>
</comment>
<reference evidence="3" key="2">
    <citation type="journal article" date="2024" name="Plant">
        <title>Genomic evolution and insights into agronomic trait innovations of Sesamum species.</title>
        <authorList>
            <person name="Miao H."/>
            <person name="Wang L."/>
            <person name="Qu L."/>
            <person name="Liu H."/>
            <person name="Sun Y."/>
            <person name="Le M."/>
            <person name="Wang Q."/>
            <person name="Wei S."/>
            <person name="Zheng Y."/>
            <person name="Lin W."/>
            <person name="Duan Y."/>
            <person name="Cao H."/>
            <person name="Xiong S."/>
            <person name="Wang X."/>
            <person name="Wei L."/>
            <person name="Li C."/>
            <person name="Ma Q."/>
            <person name="Ju M."/>
            <person name="Zhao R."/>
            <person name="Li G."/>
            <person name="Mu C."/>
            <person name="Tian Q."/>
            <person name="Mei H."/>
            <person name="Zhang T."/>
            <person name="Gao T."/>
            <person name="Zhang H."/>
        </authorList>
    </citation>
    <scope>NUCLEOTIDE SEQUENCE</scope>
    <source>
        <strain evidence="3">G02</strain>
    </source>
</reference>
<dbReference type="Gene3D" id="2.130.10.10">
    <property type="entry name" value="YVTN repeat-like/Quinoprotein amine dehydrogenase"/>
    <property type="match status" value="1"/>
</dbReference>
<dbReference type="InterPro" id="IPR015943">
    <property type="entry name" value="WD40/YVTN_repeat-like_dom_sf"/>
</dbReference>
<dbReference type="SUPFAM" id="SSF50978">
    <property type="entry name" value="WD40 repeat-like"/>
    <property type="match status" value="1"/>
</dbReference>
<dbReference type="PANTHER" id="PTHR16266:SF17">
    <property type="entry name" value="BRWD3"/>
    <property type="match status" value="1"/>
</dbReference>
<dbReference type="InterPro" id="IPR057452">
    <property type="entry name" value="BRWD/PHIP_N"/>
</dbReference>
<dbReference type="InterPro" id="IPR001680">
    <property type="entry name" value="WD40_rpt"/>
</dbReference>
<gene>
    <name evidence="3" type="ORF">Sradi_0305200</name>
</gene>
<accession>A0AAW2W2Y9</accession>
<name>A0AAW2W2Y9_SESRA</name>
<dbReference type="AlphaFoldDB" id="A0AAW2W2Y9"/>
<dbReference type="InterPro" id="IPR036322">
    <property type="entry name" value="WD40_repeat_dom_sf"/>
</dbReference>
<evidence type="ECO:0000256" key="1">
    <source>
        <dbReference type="PROSITE-ProRule" id="PRU00221"/>
    </source>
</evidence>
<dbReference type="PANTHER" id="PTHR16266">
    <property type="entry name" value="WD REPEAT DOMAIN 9"/>
    <property type="match status" value="1"/>
</dbReference>
<feature type="domain" description="BRWD/PHIP N-terminal" evidence="2">
    <location>
        <begin position="25"/>
        <end position="121"/>
    </location>
</feature>
<evidence type="ECO:0000313" key="3">
    <source>
        <dbReference type="EMBL" id="KAL0435973.1"/>
    </source>
</evidence>
<proteinExistence type="predicted"/>
<reference evidence="3" key="1">
    <citation type="submission" date="2020-06" db="EMBL/GenBank/DDBJ databases">
        <authorList>
            <person name="Li T."/>
            <person name="Hu X."/>
            <person name="Zhang T."/>
            <person name="Song X."/>
            <person name="Zhang H."/>
            <person name="Dai N."/>
            <person name="Sheng W."/>
            <person name="Hou X."/>
            <person name="Wei L."/>
        </authorList>
    </citation>
    <scope>NUCLEOTIDE SEQUENCE</scope>
    <source>
        <strain evidence="3">G02</strain>
        <tissue evidence="3">Leaf</tissue>
    </source>
</reference>
<dbReference type="PROSITE" id="PS50082">
    <property type="entry name" value="WD_REPEATS_2"/>
    <property type="match status" value="2"/>
</dbReference>
<evidence type="ECO:0000259" key="2">
    <source>
        <dbReference type="Pfam" id="PF25437"/>
    </source>
</evidence>
<dbReference type="Pfam" id="PF00400">
    <property type="entry name" value="WD40"/>
    <property type="match status" value="3"/>
</dbReference>
<dbReference type="Pfam" id="PF25437">
    <property type="entry name" value="BRWD1_N"/>
    <property type="match status" value="1"/>
</dbReference>
<dbReference type="GO" id="GO:0008360">
    <property type="term" value="P:regulation of cell shape"/>
    <property type="evidence" value="ECO:0007669"/>
    <property type="project" value="TreeGrafter"/>
</dbReference>
<dbReference type="GO" id="GO:0005634">
    <property type="term" value="C:nucleus"/>
    <property type="evidence" value="ECO:0007669"/>
    <property type="project" value="TreeGrafter"/>
</dbReference>
<feature type="repeat" description="WD" evidence="1">
    <location>
        <begin position="252"/>
        <end position="293"/>
    </location>
</feature>
<protein>
    <recommendedName>
        <fullName evidence="2">BRWD/PHIP N-terminal domain-containing protein</fullName>
    </recommendedName>
</protein>
<dbReference type="GO" id="GO:0006357">
    <property type="term" value="P:regulation of transcription by RNA polymerase II"/>
    <property type="evidence" value="ECO:0007669"/>
    <property type="project" value="TreeGrafter"/>
</dbReference>
<dbReference type="PROSITE" id="PS50294">
    <property type="entry name" value="WD_REPEATS_REGION"/>
    <property type="match status" value="1"/>
</dbReference>
<feature type="repeat" description="WD" evidence="1">
    <location>
        <begin position="222"/>
        <end position="251"/>
    </location>
</feature>
<dbReference type="GO" id="GO:0007010">
    <property type="term" value="P:cytoskeleton organization"/>
    <property type="evidence" value="ECO:0007669"/>
    <property type="project" value="TreeGrafter"/>
</dbReference>
<dbReference type="EMBL" id="JACGWJ010000002">
    <property type="protein sequence ID" value="KAL0435973.1"/>
    <property type="molecule type" value="Genomic_DNA"/>
</dbReference>
<dbReference type="InterPro" id="IPR052060">
    <property type="entry name" value="Bromo_WD_repeat"/>
</dbReference>
<dbReference type="SMART" id="SM00320">
    <property type="entry name" value="WD40"/>
    <property type="match status" value="2"/>
</dbReference>
<organism evidence="3">
    <name type="scientific">Sesamum radiatum</name>
    <name type="common">Black benniseed</name>
    <dbReference type="NCBI Taxonomy" id="300843"/>
    <lineage>
        <taxon>Eukaryota</taxon>
        <taxon>Viridiplantae</taxon>
        <taxon>Streptophyta</taxon>
        <taxon>Embryophyta</taxon>
        <taxon>Tracheophyta</taxon>
        <taxon>Spermatophyta</taxon>
        <taxon>Magnoliopsida</taxon>
        <taxon>eudicotyledons</taxon>
        <taxon>Gunneridae</taxon>
        <taxon>Pentapetalae</taxon>
        <taxon>asterids</taxon>
        <taxon>lamiids</taxon>
        <taxon>Lamiales</taxon>
        <taxon>Pedaliaceae</taxon>
        <taxon>Sesamum</taxon>
    </lineage>
</organism>
<sequence length="318" mass="35761">MGTVNLPNKVHAKAQLEAHEEPADCASMDVDLDIREIYFLIMHFLSAGPCQKTFGQLWVELLEHNLLPRRYHAWYSRSGAVCRDEDDDGNSFPLNYDNLAGRYSHIEKDHLVRLLKQLILTTSPPLRCMVGKIAPTAADVPTLLGTGAFSLLSCERNKVNKQARNFPSYLRWPHMQADQMQNMKKLRGHRDAVYCVNFFPHDAMNAYGLFHYITTLDFVAIFDRSGRYVITGSDDRLVKIWSMETAFCLASCRGHEGDITDLSVSSNNTLVASASNDFTIRVWRLPDGCPISVLRGHSGAVTAIAFNPRANAVYHLLS</sequence>
<keyword evidence="1" id="KW-0853">WD repeat</keyword>